<dbReference type="RefSeq" id="XP_046045509.1">
    <property type="nucleotide sequence ID" value="XM_046200004.1"/>
</dbReference>
<protein>
    <submittedName>
        <fullName evidence="1">Uncharacterized protein</fullName>
    </submittedName>
</protein>
<dbReference type="AlphaFoldDB" id="A0A9P9GFL6"/>
<dbReference type="OrthoDB" id="10557642at2759"/>
<dbReference type="Proteomes" id="UP000720189">
    <property type="component" value="Unassembled WGS sequence"/>
</dbReference>
<sequence>MSSIRTPKKPLQARPMLLRSLIDQVQEVKTNLRARDTTPARPSKNVSKNPVPAVRTLFYCKIVSGRIGPATAYLKLEFGQRTDRRDEGRRHCFQKDLVLVFVAIHEAQAYGARVVAWGGLNEDSVGHILSGPKSSSLGWLKGGLQQPGETGEGWDKLELGCDPSWPAHRRAYAERRNHSRHGRRPR</sequence>
<organism evidence="1 2">
    <name type="scientific">Fusarium redolens</name>
    <dbReference type="NCBI Taxonomy" id="48865"/>
    <lineage>
        <taxon>Eukaryota</taxon>
        <taxon>Fungi</taxon>
        <taxon>Dikarya</taxon>
        <taxon>Ascomycota</taxon>
        <taxon>Pezizomycotina</taxon>
        <taxon>Sordariomycetes</taxon>
        <taxon>Hypocreomycetidae</taxon>
        <taxon>Hypocreales</taxon>
        <taxon>Nectriaceae</taxon>
        <taxon>Fusarium</taxon>
        <taxon>Fusarium redolens species complex</taxon>
    </lineage>
</organism>
<reference evidence="1" key="1">
    <citation type="journal article" date="2021" name="Nat. Commun.">
        <title>Genetic determinants of endophytism in the Arabidopsis root mycobiome.</title>
        <authorList>
            <person name="Mesny F."/>
            <person name="Miyauchi S."/>
            <person name="Thiergart T."/>
            <person name="Pickel B."/>
            <person name="Atanasova L."/>
            <person name="Karlsson M."/>
            <person name="Huettel B."/>
            <person name="Barry K.W."/>
            <person name="Haridas S."/>
            <person name="Chen C."/>
            <person name="Bauer D."/>
            <person name="Andreopoulos W."/>
            <person name="Pangilinan J."/>
            <person name="LaButti K."/>
            <person name="Riley R."/>
            <person name="Lipzen A."/>
            <person name="Clum A."/>
            <person name="Drula E."/>
            <person name="Henrissat B."/>
            <person name="Kohler A."/>
            <person name="Grigoriev I.V."/>
            <person name="Martin F.M."/>
            <person name="Hacquard S."/>
        </authorList>
    </citation>
    <scope>NUCLEOTIDE SEQUENCE</scope>
    <source>
        <strain evidence="1">MPI-CAGE-AT-0023</strain>
    </source>
</reference>
<comment type="caution">
    <text evidence="1">The sequence shown here is derived from an EMBL/GenBank/DDBJ whole genome shotgun (WGS) entry which is preliminary data.</text>
</comment>
<dbReference type="EMBL" id="JAGMUX010000015">
    <property type="protein sequence ID" value="KAH7237650.1"/>
    <property type="molecule type" value="Genomic_DNA"/>
</dbReference>
<evidence type="ECO:0000313" key="1">
    <source>
        <dbReference type="EMBL" id="KAH7237650.1"/>
    </source>
</evidence>
<keyword evidence="2" id="KW-1185">Reference proteome</keyword>
<dbReference type="GeneID" id="70229958"/>
<evidence type="ECO:0000313" key="2">
    <source>
        <dbReference type="Proteomes" id="UP000720189"/>
    </source>
</evidence>
<name>A0A9P9GFL6_FUSRE</name>
<accession>A0A9P9GFL6</accession>
<proteinExistence type="predicted"/>
<gene>
    <name evidence="1" type="ORF">BKA55DRAFT_694137</name>
</gene>